<evidence type="ECO:0000256" key="1">
    <source>
        <dbReference type="SAM" id="MobiDB-lite"/>
    </source>
</evidence>
<feature type="region of interest" description="Disordered" evidence="1">
    <location>
        <begin position="37"/>
        <end position="57"/>
    </location>
</feature>
<accession>A0A2H3K8J4</accession>
<dbReference type="Proteomes" id="UP000220828">
    <property type="component" value="Unassembled WGS sequence"/>
</dbReference>
<feature type="compositionally biased region" description="Basic and acidic residues" evidence="1">
    <location>
        <begin position="37"/>
        <end position="50"/>
    </location>
</feature>
<name>A0A2H3K8J4_9FLAO</name>
<evidence type="ECO:0000313" key="3">
    <source>
        <dbReference type="Proteomes" id="UP000220828"/>
    </source>
</evidence>
<protein>
    <submittedName>
        <fullName evidence="2">Uncharacterized protein</fullName>
    </submittedName>
</protein>
<sequence>MGWLENWLDNLLMGGGEGKVMDLSLIEEKIPIDKHLEAGKKRSEEARKENEEEEKAEDGLKHVIDAAKIKCDLCVTPQGDLKVNFDTPTIQDKKIATIKEKDMTSLIFKRQLQKKSKFI</sequence>
<dbReference type="RefSeq" id="WP_097554893.1">
    <property type="nucleotide sequence ID" value="NZ_PCMW01000121.1"/>
</dbReference>
<dbReference type="OrthoDB" id="6717961at2"/>
<reference evidence="2 3" key="1">
    <citation type="submission" date="2017-09" db="EMBL/GenBank/DDBJ databases">
        <title>Whole genomes of Flavobacteriaceae.</title>
        <authorList>
            <person name="Stine C."/>
            <person name="Li C."/>
            <person name="Tadesse D."/>
        </authorList>
    </citation>
    <scope>NUCLEOTIDE SEQUENCE [LARGE SCALE GENOMIC DNA]</scope>
    <source>
        <strain evidence="2 3">ATCC 35036</strain>
    </source>
</reference>
<dbReference type="EMBL" id="PCMW01000121">
    <property type="protein sequence ID" value="PDS22029.1"/>
    <property type="molecule type" value="Genomic_DNA"/>
</dbReference>
<proteinExistence type="predicted"/>
<gene>
    <name evidence="2" type="ORF">B0A77_14440</name>
</gene>
<dbReference type="AlphaFoldDB" id="A0A2H3K8J4"/>
<organism evidence="2 3">
    <name type="scientific">Flavobacterium branchiophilum</name>
    <dbReference type="NCBI Taxonomy" id="55197"/>
    <lineage>
        <taxon>Bacteria</taxon>
        <taxon>Pseudomonadati</taxon>
        <taxon>Bacteroidota</taxon>
        <taxon>Flavobacteriia</taxon>
        <taxon>Flavobacteriales</taxon>
        <taxon>Flavobacteriaceae</taxon>
        <taxon>Flavobacterium</taxon>
    </lineage>
</organism>
<evidence type="ECO:0000313" key="2">
    <source>
        <dbReference type="EMBL" id="PDS22029.1"/>
    </source>
</evidence>
<comment type="caution">
    <text evidence="2">The sequence shown here is derived from an EMBL/GenBank/DDBJ whole genome shotgun (WGS) entry which is preliminary data.</text>
</comment>